<dbReference type="EnsemblMetazoa" id="CJA38239.1">
    <property type="protein sequence ID" value="CJA38239.1"/>
    <property type="gene ID" value="WBGene00214086"/>
</dbReference>
<organism evidence="1 2">
    <name type="scientific">Caenorhabditis japonica</name>
    <dbReference type="NCBI Taxonomy" id="281687"/>
    <lineage>
        <taxon>Eukaryota</taxon>
        <taxon>Metazoa</taxon>
        <taxon>Ecdysozoa</taxon>
        <taxon>Nematoda</taxon>
        <taxon>Chromadorea</taxon>
        <taxon>Rhabditida</taxon>
        <taxon>Rhabditina</taxon>
        <taxon>Rhabditomorpha</taxon>
        <taxon>Rhabditoidea</taxon>
        <taxon>Rhabditidae</taxon>
        <taxon>Peloderinae</taxon>
        <taxon>Caenorhabditis</taxon>
    </lineage>
</organism>
<reference evidence="2" key="1">
    <citation type="submission" date="2010-08" db="EMBL/GenBank/DDBJ databases">
        <authorList>
            <consortium name="Caenorhabditis japonica Sequencing Consortium"/>
            <person name="Wilson R.K."/>
        </authorList>
    </citation>
    <scope>NUCLEOTIDE SEQUENCE [LARGE SCALE GENOMIC DNA]</scope>
    <source>
        <strain evidence="2">DF5081</strain>
    </source>
</reference>
<dbReference type="Proteomes" id="UP000005237">
    <property type="component" value="Unassembled WGS sequence"/>
</dbReference>
<proteinExistence type="predicted"/>
<keyword evidence="2" id="KW-1185">Reference proteome</keyword>
<reference evidence="1" key="2">
    <citation type="submission" date="2022-06" db="UniProtKB">
        <authorList>
            <consortium name="EnsemblMetazoa"/>
        </authorList>
    </citation>
    <scope>IDENTIFICATION</scope>
    <source>
        <strain evidence="1">DF5081</strain>
    </source>
</reference>
<accession>A0A8R1IPN6</accession>
<protein>
    <submittedName>
        <fullName evidence="1">Uncharacterized protein</fullName>
    </submittedName>
</protein>
<evidence type="ECO:0000313" key="2">
    <source>
        <dbReference type="Proteomes" id="UP000005237"/>
    </source>
</evidence>
<dbReference type="AlphaFoldDB" id="A0A8R1IPN6"/>
<name>A0A8R1IPN6_CAEJA</name>
<sequence>MSVIFHENPGTSLGSVDTDTTNVTREVSIETSPEWIDDLFPNVSFIDSAAHQVIRGFCRDVFVIRLPGGV</sequence>
<evidence type="ECO:0000313" key="1">
    <source>
        <dbReference type="EnsemblMetazoa" id="CJA38239.1"/>
    </source>
</evidence>